<dbReference type="InterPro" id="IPR029068">
    <property type="entry name" value="Glyas_Bleomycin-R_OHBP_Dase"/>
</dbReference>
<feature type="domain" description="VOC" evidence="2">
    <location>
        <begin position="34"/>
        <end position="149"/>
    </location>
</feature>
<feature type="signal peptide" evidence="1">
    <location>
        <begin position="1"/>
        <end position="20"/>
    </location>
</feature>
<dbReference type="InterPro" id="IPR004360">
    <property type="entry name" value="Glyas_Fos-R_dOase_dom"/>
</dbReference>
<dbReference type="SUPFAM" id="SSF54593">
    <property type="entry name" value="Glyoxalase/Bleomycin resistance protein/Dihydroxybiphenyl dioxygenase"/>
    <property type="match status" value="1"/>
</dbReference>
<dbReference type="PROSITE" id="PS51819">
    <property type="entry name" value="VOC"/>
    <property type="match status" value="1"/>
</dbReference>
<name>A0AAE5C7P5_9BACT</name>
<evidence type="ECO:0000313" key="4">
    <source>
        <dbReference type="Proteomes" id="UP000702544"/>
    </source>
</evidence>
<dbReference type="CDD" id="cd06587">
    <property type="entry name" value="VOC"/>
    <property type="match status" value="1"/>
</dbReference>
<dbReference type="Proteomes" id="UP000702544">
    <property type="component" value="Unassembled WGS sequence"/>
</dbReference>
<dbReference type="EMBL" id="JAACAK010000009">
    <property type="protein sequence ID" value="NIR73666.1"/>
    <property type="molecule type" value="Genomic_DNA"/>
</dbReference>
<sequence length="159" mass="17783">MPVRLMAAIVLVAPFLVVSAGQQNPQDAHGVFTGEVKPVLYVSDVEVSTPFFRDVLGFDFLGYANHEGEPYYAEMRAGTLKFGLHEPMSPTQVARVGQTRIYFRVEDLASHRTRVAARSGNPGEVIETEWMDMFIVRDADGNEIVFALTDPERHSIDPW</sequence>
<organism evidence="3 4">
    <name type="scientific">Candidatus Kutchimonas denitrificans</name>
    <dbReference type="NCBI Taxonomy" id="3056748"/>
    <lineage>
        <taxon>Bacteria</taxon>
        <taxon>Pseudomonadati</taxon>
        <taxon>Gemmatimonadota</taxon>
        <taxon>Gemmatimonadia</taxon>
        <taxon>Candidatus Palauibacterales</taxon>
        <taxon>Candidatus Palauibacteraceae</taxon>
        <taxon>Candidatus Kutchimonas</taxon>
    </lineage>
</organism>
<reference evidence="3 4" key="1">
    <citation type="submission" date="2020-01" db="EMBL/GenBank/DDBJ databases">
        <title>Genomes assembled from Gulf of Kutch pelagic sediment metagenomes.</title>
        <authorList>
            <person name="Chandrashekar M."/>
            <person name="Mahajan M.S."/>
            <person name="Dave K.J."/>
            <person name="Vatsa P."/>
            <person name="Nathani N.M."/>
        </authorList>
    </citation>
    <scope>NUCLEOTIDE SEQUENCE [LARGE SCALE GENOMIC DNA]</scope>
    <source>
        <strain evidence="3">KS3-K002</strain>
    </source>
</reference>
<evidence type="ECO:0000313" key="3">
    <source>
        <dbReference type="EMBL" id="NIR73666.1"/>
    </source>
</evidence>
<keyword evidence="1" id="KW-0732">Signal</keyword>
<evidence type="ECO:0000259" key="2">
    <source>
        <dbReference type="PROSITE" id="PS51819"/>
    </source>
</evidence>
<gene>
    <name evidence="3" type="ORF">GWO12_00920</name>
</gene>
<comment type="caution">
    <text evidence="3">The sequence shown here is derived from an EMBL/GenBank/DDBJ whole genome shotgun (WGS) entry which is preliminary data.</text>
</comment>
<dbReference type="AlphaFoldDB" id="A0AAE5C7P5"/>
<protein>
    <submittedName>
        <fullName evidence="3">VOC family protein</fullName>
    </submittedName>
</protein>
<proteinExistence type="predicted"/>
<evidence type="ECO:0000256" key="1">
    <source>
        <dbReference type="SAM" id="SignalP"/>
    </source>
</evidence>
<dbReference type="InterPro" id="IPR037523">
    <property type="entry name" value="VOC_core"/>
</dbReference>
<dbReference type="Pfam" id="PF00903">
    <property type="entry name" value="Glyoxalase"/>
    <property type="match status" value="1"/>
</dbReference>
<feature type="chain" id="PRO_5042000844" evidence="1">
    <location>
        <begin position="21"/>
        <end position="159"/>
    </location>
</feature>
<accession>A0AAE5C7P5</accession>
<dbReference type="Gene3D" id="3.10.180.10">
    <property type="entry name" value="2,3-Dihydroxybiphenyl 1,2-Dioxygenase, domain 1"/>
    <property type="match status" value="1"/>
</dbReference>